<reference evidence="4" key="1">
    <citation type="journal article" date="2019" name="Int. J. Syst. Evol. Microbiol.">
        <title>The Global Catalogue of Microorganisms (GCM) 10K type strain sequencing project: providing services to taxonomists for standard genome sequencing and annotation.</title>
        <authorList>
            <consortium name="The Broad Institute Genomics Platform"/>
            <consortium name="The Broad Institute Genome Sequencing Center for Infectious Disease"/>
            <person name="Wu L."/>
            <person name="Ma J."/>
        </authorList>
    </citation>
    <scope>NUCLEOTIDE SEQUENCE [LARGE SCALE GENOMIC DNA]</scope>
    <source>
        <strain evidence="4">JCM 10411</strain>
    </source>
</reference>
<feature type="domain" description="wHTH-Hsp90 Na associated" evidence="2">
    <location>
        <begin position="108"/>
        <end position="136"/>
    </location>
</feature>
<feature type="domain" description="wHTH-Hsp90 Na associated" evidence="2">
    <location>
        <begin position="33"/>
        <end position="85"/>
    </location>
</feature>
<keyword evidence="4" id="KW-1185">Reference proteome</keyword>
<proteinExistence type="predicted"/>
<organism evidence="3 4">
    <name type="scientific">Streptomyces chlorus</name>
    <dbReference type="NCBI Taxonomy" id="887452"/>
    <lineage>
        <taxon>Bacteria</taxon>
        <taxon>Bacillati</taxon>
        <taxon>Actinomycetota</taxon>
        <taxon>Actinomycetes</taxon>
        <taxon>Kitasatosporales</taxon>
        <taxon>Streptomycetaceae</taxon>
        <taxon>Streptomyces</taxon>
    </lineage>
</organism>
<feature type="compositionally biased region" description="Pro residues" evidence="1">
    <location>
        <begin position="150"/>
        <end position="159"/>
    </location>
</feature>
<accession>A0ABW1DT94</accession>
<comment type="caution">
    <text evidence="3">The sequence shown here is derived from an EMBL/GenBank/DDBJ whole genome shotgun (WGS) entry which is preliminary data.</text>
</comment>
<evidence type="ECO:0000313" key="3">
    <source>
        <dbReference type="EMBL" id="MFC5851870.1"/>
    </source>
</evidence>
<dbReference type="Pfam" id="PF24410">
    <property type="entry name" value="wHTH-HSP90_Na-assoc"/>
    <property type="match status" value="2"/>
</dbReference>
<evidence type="ECO:0000259" key="2">
    <source>
        <dbReference type="Pfam" id="PF24410"/>
    </source>
</evidence>
<evidence type="ECO:0000313" key="4">
    <source>
        <dbReference type="Proteomes" id="UP001596180"/>
    </source>
</evidence>
<evidence type="ECO:0000256" key="1">
    <source>
        <dbReference type="SAM" id="MobiDB-lite"/>
    </source>
</evidence>
<dbReference type="RefSeq" id="WP_381360347.1">
    <property type="nucleotide sequence ID" value="NZ_JBHSOA010000014.1"/>
</dbReference>
<dbReference type="EMBL" id="JBHSOA010000014">
    <property type="protein sequence ID" value="MFC5851870.1"/>
    <property type="molecule type" value="Genomic_DNA"/>
</dbReference>
<dbReference type="InterPro" id="IPR056507">
    <property type="entry name" value="wHTH-HSP90_Na-assoc"/>
</dbReference>
<dbReference type="Proteomes" id="UP001596180">
    <property type="component" value="Unassembled WGS sequence"/>
</dbReference>
<name>A0ABW1DT94_9ACTN</name>
<feature type="region of interest" description="Disordered" evidence="1">
    <location>
        <begin position="136"/>
        <end position="159"/>
    </location>
</feature>
<protein>
    <recommendedName>
        <fullName evidence="2">wHTH-Hsp90 Na associated domain-containing protein</fullName>
    </recommendedName>
</protein>
<gene>
    <name evidence="3" type="ORF">ACFPZI_08525</name>
</gene>
<sequence>MAKILGRTPKEINDRCGELGYGERQLPDAGGFEEEDILLLSEGLDARGPWLHWGRTPSLKHVLRAARATGRSPQESGERLTLLGHEVHVPPVLDVRGSDLLEAMPQLGKSMDIAEILAVASRTGRSPAEVAARLREPGIEVPDLAHPTRRPAPTPPRLS</sequence>